<name>V6I018_9LEPT</name>
<proteinExistence type="predicted"/>
<gene>
    <name evidence="1" type="ORF">LEP1GSC062_2557</name>
</gene>
<reference evidence="1" key="1">
    <citation type="submission" date="2013-05" db="EMBL/GenBank/DDBJ databases">
        <authorList>
            <person name="Harkins D.M."/>
            <person name="Durkin A.S."/>
            <person name="Brinkac L.M."/>
            <person name="Haft D.H."/>
            <person name="Selengut J.D."/>
            <person name="Sanka R."/>
            <person name="DePew J."/>
            <person name="Purushe J."/>
            <person name="Hartskeerl R.A."/>
            <person name="Ahmed A."/>
            <person name="van der Linden H."/>
            <person name="Goris M.G.A."/>
            <person name="Vinetz J.M."/>
            <person name="Sutton G.G."/>
            <person name="Nierman W.C."/>
            <person name="Fouts D.E."/>
        </authorList>
    </citation>
    <scope>NUCLEOTIDE SEQUENCE [LARGE SCALE GENOMIC DNA]</scope>
    <source>
        <strain evidence="1">L 60</strain>
    </source>
</reference>
<accession>V6I018</accession>
<organism evidence="1 2">
    <name type="scientific">Leptospira alexanderi serovar Manhao 3 str. L 60</name>
    <dbReference type="NCBI Taxonomy" id="1049759"/>
    <lineage>
        <taxon>Bacteria</taxon>
        <taxon>Pseudomonadati</taxon>
        <taxon>Spirochaetota</taxon>
        <taxon>Spirochaetia</taxon>
        <taxon>Leptospirales</taxon>
        <taxon>Leptospiraceae</taxon>
        <taxon>Leptospira</taxon>
    </lineage>
</organism>
<sequence length="42" mass="4994">MTRLRKDMLLPTKHLRIKFLNIIHSSPSNKKSISKKKLKFES</sequence>
<evidence type="ECO:0000313" key="2">
    <source>
        <dbReference type="Proteomes" id="UP000018747"/>
    </source>
</evidence>
<dbReference type="EMBL" id="AHMT02000017">
    <property type="protein sequence ID" value="EQA63510.1"/>
    <property type="molecule type" value="Genomic_DNA"/>
</dbReference>
<evidence type="ECO:0000313" key="1">
    <source>
        <dbReference type="EMBL" id="EQA63510.1"/>
    </source>
</evidence>
<keyword evidence="2" id="KW-1185">Reference proteome</keyword>
<dbReference type="AlphaFoldDB" id="V6I018"/>
<dbReference type="Proteomes" id="UP000018747">
    <property type="component" value="Unassembled WGS sequence"/>
</dbReference>
<protein>
    <submittedName>
        <fullName evidence="1">Uncharacterized protein</fullName>
    </submittedName>
</protein>
<comment type="caution">
    <text evidence="1">The sequence shown here is derived from an EMBL/GenBank/DDBJ whole genome shotgun (WGS) entry which is preliminary data.</text>
</comment>